<dbReference type="InterPro" id="IPR014737">
    <property type="entry name" value="Transposase_Tn5-like_C"/>
</dbReference>
<dbReference type="InterPro" id="IPR047768">
    <property type="entry name" value="Tn5p-like"/>
</dbReference>
<keyword evidence="3" id="KW-1185">Reference proteome</keyword>
<proteinExistence type="predicted"/>
<evidence type="ECO:0000313" key="3">
    <source>
        <dbReference type="Proteomes" id="UP000054770"/>
    </source>
</evidence>
<evidence type="ECO:0000313" key="2">
    <source>
        <dbReference type="EMBL" id="SAL88220.1"/>
    </source>
</evidence>
<sequence length="487" mass="55740">MTRNRESSYQQDSVCQVATDEDTWLDHEVSECCFQDERLGKRFRILLERLWGSMGQSIPFACQDWANTKAAYRFLANDRVSEQDILSGHFQATRERFASSEGPVLVLQDTTTFSYQRDRPELIGFTGKCGSVKDDDRRRTPLTVCGMLMHSSLAVTTQGVPLGLAAVKFWTRSKFKGCNALKKTINPTRVPIEEKESYRWLQNLRESTELFGDPQRCVHIGDRESDIYELFCTAQDVGTHFLVRTCVDRLAGNGEHTIADEMDEVCIKGLHRVQTTDNRGRVAEAVLEIRYRRISVLPPIGKQSRYPALRLTVIHAQERTEPIDRQRIEWKLITDLPVTSRQDAIEKLDWYAMRWKIETFHKILKSGCKAEESRLRTADRLANLVSIFCILSWRIFWVTMINRAMPDAPPELVLTQAEIKLLDHLVKDSKRSSQALPISRYLTKIAQLGGYLARASDPPPGNTVMWRGLCRLMDIQFGFSLATNNCG</sequence>
<dbReference type="InterPro" id="IPR054836">
    <property type="entry name" value="Tn5_transposase"/>
</dbReference>
<dbReference type="Gene3D" id="3.90.350.10">
    <property type="entry name" value="Transposase Inhibitor Protein From Tn5, Chain A, domain 1"/>
    <property type="match status" value="1"/>
</dbReference>
<dbReference type="NCBIfam" id="NF033590">
    <property type="entry name" value="transpos_IS4_3"/>
    <property type="match status" value="1"/>
</dbReference>
<accession>A0A158L5R4</accession>
<dbReference type="Pfam" id="PF14706">
    <property type="entry name" value="Tnp_DNA_bind"/>
    <property type="match status" value="1"/>
</dbReference>
<dbReference type="Proteomes" id="UP000054770">
    <property type="component" value="Unassembled WGS sequence"/>
</dbReference>
<protein>
    <submittedName>
        <fullName evidence="2">Transposase for transposon Tn5</fullName>
        <ecNumber evidence="2">3.1.-.-</ecNumber>
    </submittedName>
</protein>
<feature type="domain" description="Transposase Tn5-like N-terminal" evidence="1">
    <location>
        <begin position="22"/>
        <end position="80"/>
    </location>
</feature>
<dbReference type="InterPro" id="IPR038215">
    <property type="entry name" value="TN5-like_N_sf"/>
</dbReference>
<dbReference type="PANTHER" id="PTHR37319">
    <property type="entry name" value="TRANSPOSASE"/>
    <property type="match status" value="1"/>
</dbReference>
<organism evidence="2 3">
    <name type="scientific">Caballeronia choica</name>
    <dbReference type="NCBI Taxonomy" id="326476"/>
    <lineage>
        <taxon>Bacteria</taxon>
        <taxon>Pseudomonadati</taxon>
        <taxon>Pseudomonadota</taxon>
        <taxon>Betaproteobacteria</taxon>
        <taxon>Burkholderiales</taxon>
        <taxon>Burkholderiaceae</taxon>
        <taxon>Caballeronia</taxon>
    </lineage>
</organism>
<gene>
    <name evidence="2" type="primary">tnpA_3</name>
    <name evidence="2" type="ORF">AWB68_08702</name>
</gene>
<reference evidence="2" key="1">
    <citation type="submission" date="2016-01" db="EMBL/GenBank/DDBJ databases">
        <authorList>
            <person name="Peeters C."/>
        </authorList>
    </citation>
    <scope>NUCLEOTIDE SEQUENCE [LARGE SCALE GENOMIC DNA]</scope>
    <source>
        <strain evidence="2">LMG 22940</strain>
    </source>
</reference>
<dbReference type="GO" id="GO:0016787">
    <property type="term" value="F:hydrolase activity"/>
    <property type="evidence" value="ECO:0007669"/>
    <property type="project" value="UniProtKB-KW"/>
</dbReference>
<dbReference type="Gene3D" id="1.10.740.10">
    <property type="entry name" value="Transferase Inhibitor Protein From Tn5, Chain"/>
    <property type="match status" value="1"/>
</dbReference>
<dbReference type="EMBL" id="FCON02000378">
    <property type="protein sequence ID" value="SAL88220.1"/>
    <property type="molecule type" value="Genomic_DNA"/>
</dbReference>
<evidence type="ECO:0000259" key="1">
    <source>
        <dbReference type="Pfam" id="PF14706"/>
    </source>
</evidence>
<dbReference type="AlphaFoldDB" id="A0A158L5R4"/>
<comment type="caution">
    <text evidence="2">The sequence shown here is derived from an EMBL/GenBank/DDBJ whole genome shotgun (WGS) entry which is preliminary data.</text>
</comment>
<dbReference type="InterPro" id="IPR014735">
    <property type="entry name" value="Transposase_Tn5-like_N"/>
</dbReference>
<dbReference type="RefSeq" id="WP_087650355.1">
    <property type="nucleotide sequence ID" value="NZ_FCON02000378.1"/>
</dbReference>
<keyword evidence="2" id="KW-0378">Hydrolase</keyword>
<dbReference type="InterPro" id="IPR012337">
    <property type="entry name" value="RNaseH-like_sf"/>
</dbReference>
<dbReference type="OrthoDB" id="8617434at2"/>
<dbReference type="EC" id="3.1.-.-" evidence="2"/>
<dbReference type="PANTHER" id="PTHR37319:SF1">
    <property type="entry name" value="TRANSPOSASE TN5 DIMERISATION DOMAIN-CONTAINING PROTEIN"/>
    <property type="match status" value="1"/>
</dbReference>
<name>A0A158L5R4_9BURK</name>
<dbReference type="Gene3D" id="1.10.246.40">
    <property type="entry name" value="Tn5 transposase, domain 1"/>
    <property type="match status" value="1"/>
</dbReference>
<dbReference type="SUPFAM" id="SSF53098">
    <property type="entry name" value="Ribonuclease H-like"/>
    <property type="match status" value="1"/>
</dbReference>